<keyword evidence="3" id="KW-0378">Hydrolase</keyword>
<proteinExistence type="inferred from homology"/>
<sequence length="150" mass="16678">MITGCGSALEVKPDSFESGYVPVYLNVYDLTPANGYFYWAGLGIYHSGVEVHGVEYAFGAHDYPTSGVFEAEPRRCLGFKFRKSIFIGTTSLDPIQIREFMECHSASFNWAEVFITFTIAVKRCSTAMGIEEIKKCFTEGKVRVICGIAL</sequence>
<dbReference type="InterPro" id="IPR008580">
    <property type="entry name" value="PPPDE_dom"/>
</dbReference>
<gene>
    <name evidence="5" type="ORF">F3Y22_tig00116999pilonHSYRG00015</name>
</gene>
<evidence type="ECO:0000256" key="1">
    <source>
        <dbReference type="ARBA" id="ARBA00008140"/>
    </source>
</evidence>
<dbReference type="EMBL" id="VEPZ02001764">
    <property type="protein sequence ID" value="KAE8656573.1"/>
    <property type="molecule type" value="Genomic_DNA"/>
</dbReference>
<organism evidence="5 6">
    <name type="scientific">Hibiscus syriacus</name>
    <name type="common">Rose of Sharon</name>
    <dbReference type="NCBI Taxonomy" id="106335"/>
    <lineage>
        <taxon>Eukaryota</taxon>
        <taxon>Viridiplantae</taxon>
        <taxon>Streptophyta</taxon>
        <taxon>Embryophyta</taxon>
        <taxon>Tracheophyta</taxon>
        <taxon>Spermatophyta</taxon>
        <taxon>Magnoliopsida</taxon>
        <taxon>eudicotyledons</taxon>
        <taxon>Gunneridae</taxon>
        <taxon>Pentapetalae</taxon>
        <taxon>rosids</taxon>
        <taxon>malvids</taxon>
        <taxon>Malvales</taxon>
        <taxon>Malvaceae</taxon>
        <taxon>Malvoideae</taxon>
        <taxon>Hibiscus</taxon>
    </lineage>
</organism>
<evidence type="ECO:0000259" key="4">
    <source>
        <dbReference type="PROSITE" id="PS51858"/>
    </source>
</evidence>
<accession>A0A6A2WDW6</accession>
<dbReference type="GO" id="GO:0016579">
    <property type="term" value="P:protein deubiquitination"/>
    <property type="evidence" value="ECO:0007669"/>
    <property type="project" value="TreeGrafter"/>
</dbReference>
<feature type="domain" description="PPPDE" evidence="4">
    <location>
        <begin position="21"/>
        <end position="150"/>
    </location>
</feature>
<dbReference type="PANTHER" id="PTHR12378:SF48">
    <property type="entry name" value="PUTATIVE THIOL PEPTIDASE FAMILY PROTEIN-RELATED"/>
    <property type="match status" value="1"/>
</dbReference>
<evidence type="ECO:0000313" key="6">
    <source>
        <dbReference type="Proteomes" id="UP000436088"/>
    </source>
</evidence>
<evidence type="ECO:0000256" key="2">
    <source>
        <dbReference type="ARBA" id="ARBA00022670"/>
    </source>
</evidence>
<comment type="caution">
    <text evidence="5">The sequence shown here is derived from an EMBL/GenBank/DDBJ whole genome shotgun (WGS) entry which is preliminary data.</text>
</comment>
<dbReference type="InterPro" id="IPR042266">
    <property type="entry name" value="PPPDE_sf"/>
</dbReference>
<keyword evidence="2" id="KW-0645">Protease</keyword>
<dbReference type="Gene3D" id="3.90.1720.30">
    <property type="entry name" value="PPPDE domains"/>
    <property type="match status" value="1"/>
</dbReference>
<dbReference type="AlphaFoldDB" id="A0A6A2WDW6"/>
<evidence type="ECO:0000256" key="3">
    <source>
        <dbReference type="ARBA" id="ARBA00022801"/>
    </source>
</evidence>
<dbReference type="GO" id="GO:0006508">
    <property type="term" value="P:proteolysis"/>
    <property type="evidence" value="ECO:0007669"/>
    <property type="project" value="UniProtKB-KW"/>
</dbReference>
<protein>
    <submittedName>
        <fullName evidence="5">Detected protein of confused Function</fullName>
    </submittedName>
</protein>
<reference evidence="5" key="1">
    <citation type="submission" date="2019-09" db="EMBL/GenBank/DDBJ databases">
        <title>Draft genome information of white flower Hibiscus syriacus.</title>
        <authorList>
            <person name="Kim Y.-M."/>
        </authorList>
    </citation>
    <scope>NUCLEOTIDE SEQUENCE [LARGE SCALE GENOMIC DNA]</scope>
    <source>
        <strain evidence="5">YM2019G1</strain>
    </source>
</reference>
<comment type="similarity">
    <text evidence="1">Belongs to the DeSI family.</text>
</comment>
<name>A0A6A2WDW6_HIBSY</name>
<dbReference type="SMART" id="SM01179">
    <property type="entry name" value="DUF862"/>
    <property type="match status" value="1"/>
</dbReference>
<keyword evidence="6" id="KW-1185">Reference proteome</keyword>
<dbReference type="Proteomes" id="UP000436088">
    <property type="component" value="Unassembled WGS sequence"/>
</dbReference>
<dbReference type="Pfam" id="PF05903">
    <property type="entry name" value="Peptidase_C97"/>
    <property type="match status" value="1"/>
</dbReference>
<dbReference type="PROSITE" id="PS51858">
    <property type="entry name" value="PPPDE"/>
    <property type="match status" value="1"/>
</dbReference>
<dbReference type="GO" id="GO:0101005">
    <property type="term" value="F:deubiquitinase activity"/>
    <property type="evidence" value="ECO:0007669"/>
    <property type="project" value="TreeGrafter"/>
</dbReference>
<dbReference type="PANTHER" id="PTHR12378">
    <property type="entry name" value="DESUMOYLATING ISOPEPTIDASE"/>
    <property type="match status" value="1"/>
</dbReference>
<evidence type="ECO:0000313" key="5">
    <source>
        <dbReference type="EMBL" id="KAE8656573.1"/>
    </source>
</evidence>